<comment type="caution">
    <text evidence="1">The sequence shown here is derived from an EMBL/GenBank/DDBJ whole genome shotgun (WGS) entry which is preliminary data.</text>
</comment>
<protein>
    <recommendedName>
        <fullName evidence="3">Enoyl-ACP reductase-like protein</fullName>
    </recommendedName>
</protein>
<gene>
    <name evidence="1" type="ORF">GGR37_001710</name>
</gene>
<proteinExistence type="predicted"/>
<dbReference type="AlphaFoldDB" id="A0A7W7AAH9"/>
<evidence type="ECO:0008006" key="3">
    <source>
        <dbReference type="Google" id="ProtNLM"/>
    </source>
</evidence>
<name>A0A7W7AAH9_9SPHN</name>
<sequence length="73" mass="7698">MGCSIANSLTLQERKDIELAQAKVRKFAQIQRASITEVEVETMPGVVLFIASDASALMTGTSLVIGGGGWTAE</sequence>
<accession>A0A7W7AAH9</accession>
<organism evidence="1 2">
    <name type="scientific">Novosphingobium taihuense</name>
    <dbReference type="NCBI Taxonomy" id="260085"/>
    <lineage>
        <taxon>Bacteria</taxon>
        <taxon>Pseudomonadati</taxon>
        <taxon>Pseudomonadota</taxon>
        <taxon>Alphaproteobacteria</taxon>
        <taxon>Sphingomonadales</taxon>
        <taxon>Sphingomonadaceae</taxon>
        <taxon>Novosphingobium</taxon>
    </lineage>
</organism>
<keyword evidence="2" id="KW-1185">Reference proteome</keyword>
<evidence type="ECO:0000313" key="1">
    <source>
        <dbReference type="EMBL" id="MBB4613435.1"/>
    </source>
</evidence>
<dbReference type="EMBL" id="JACHOA010000003">
    <property type="protein sequence ID" value="MBB4613435.1"/>
    <property type="molecule type" value="Genomic_DNA"/>
</dbReference>
<reference evidence="1 2" key="1">
    <citation type="submission" date="2020-08" db="EMBL/GenBank/DDBJ databases">
        <title>Genomic Encyclopedia of Type Strains, Phase IV (KMG-IV): sequencing the most valuable type-strain genomes for metagenomic binning, comparative biology and taxonomic classification.</title>
        <authorList>
            <person name="Goeker M."/>
        </authorList>
    </citation>
    <scope>NUCLEOTIDE SEQUENCE [LARGE SCALE GENOMIC DNA]</scope>
    <source>
        <strain evidence="1 2">DSM 17507</strain>
    </source>
</reference>
<evidence type="ECO:0000313" key="2">
    <source>
        <dbReference type="Proteomes" id="UP000538566"/>
    </source>
</evidence>
<dbReference type="RefSeq" id="WP_181447279.1">
    <property type="nucleotide sequence ID" value="NZ_JACHOA010000003.1"/>
</dbReference>
<dbReference type="Proteomes" id="UP000538566">
    <property type="component" value="Unassembled WGS sequence"/>
</dbReference>